<sequence>MGGSQLTALKSTLRDSGLSRTSNPKDQRKKRRQTKALSSTSLAHRRSQLDAIAHHFNQFDRTDDKVKFHVVTSKGEMEKRPGGAPTKSRTAGIQVRNKTLLPLLEARSHVSTFVDRRFGEHSTDLTPDEKALTRFTAERQARLDQPLPSFSREKGKRKKARFNLDEEEEHSAEEQGVELTHGGRKLGFGDEEELEHGGWGGLGAALQGGASSSNREPLLRRRMAAGMTETQAHDDEGEEREGEGEGGRKLTHAEIMEQVVAKSKMYKHERQRIKSADDEMRHELDQELKDLRVLLGGTGRMPKPAVVKEAEAATGEKDVEADEHQEDEDEEGQDEHHDDEDEDDEDEDDEDDEDDDDEDDDDEDDEDDDDDESGSESDGSTYSLNDEELEAALAASKKPGGVDRELLRKLIGGKSDESESEAEEEAASAPAEKGRLAPAPVYDLGDVDSSRPAAAAPAEKDNADPYDSYVRMLALEPRGKPSDRLKTPLELAQEAADELKKREDKRLKRQRGEDDESDGEQGGEGKKKANKRVPQADDLEDDYLGDMADGSDGGFQSDEEGIGKGLGEEENIAFDVSDEEGEDDDEEGSDDEDDEDDEEEDEDLDAVDFDEEPEFDEDDDENKIESLVKTLPPKPKQRPDANSVKRELPFAFPCPSTHAEFVKLLASSGVEEAETATVVKRIRTLYHPGLGPSNKEKLQVFTHVLIDHALYLASTPSSTAFTTINSILPSLLTLSHAYPLTTAPYYVNKLTTMQKNFVRGVSRGPLDPTSTTWPGPAELTLLRLIGMTWSTSDLSHPVVAPAMLLISQYLAQARIRSLRDIAAGLFLCTLANQYEALSKRLVPEALIFLQTSLVVLLPTGFTVKNVPGTFPLLDFGQEHVKSLRLGSKASAKVVSEGMGSPMLHFFKALTEIEDDDAQAKVDLVLVAVGLLTSFAEMYVVGIDAFIELFEPVQQIVSKALTKSLPKSLQVSQDPLYRLLQTSLKRMLNLSRTSRHPLTLQHHKPIPIATYIPKFDEGFNPNRRFDPDTERNEANKLRSLVNKEKKGAIRELRKDNRFLAGEEAKKKKEKDLAYEAKIKKIMVGLADERAEEKKEKGIKEHGKKMDKARRGGRR</sequence>
<dbReference type="EMBL" id="FMSP01000009">
    <property type="protein sequence ID" value="SCV72718.1"/>
    <property type="molecule type" value="Genomic_DNA"/>
</dbReference>
<feature type="region of interest" description="Disordered" evidence="7">
    <location>
        <begin position="1"/>
        <end position="44"/>
    </location>
</feature>
<evidence type="ECO:0000313" key="8">
    <source>
        <dbReference type="EMBL" id="SCV72718.1"/>
    </source>
</evidence>
<feature type="compositionally biased region" description="Polar residues" evidence="7">
    <location>
        <begin position="1"/>
        <end position="10"/>
    </location>
</feature>
<dbReference type="Proteomes" id="UP000198372">
    <property type="component" value="Unassembled WGS sequence"/>
</dbReference>
<evidence type="ECO:0000256" key="1">
    <source>
        <dbReference type="ARBA" id="ARBA00004604"/>
    </source>
</evidence>
<dbReference type="OrthoDB" id="441771at2759"/>
<evidence type="ECO:0000313" key="9">
    <source>
        <dbReference type="Proteomes" id="UP000198372"/>
    </source>
</evidence>
<feature type="compositionally biased region" description="Basic and acidic residues" evidence="7">
    <location>
        <begin position="497"/>
        <end position="512"/>
    </location>
</feature>
<feature type="region of interest" description="Disordered" evidence="7">
    <location>
        <begin position="1088"/>
        <end position="1113"/>
    </location>
</feature>
<feature type="compositionally biased region" description="Acidic residues" evidence="7">
    <location>
        <begin position="319"/>
        <end position="375"/>
    </location>
</feature>
<keyword evidence="5" id="KW-0539">Nucleus</keyword>
<keyword evidence="9" id="KW-1185">Reference proteome</keyword>
<feature type="compositionally biased region" description="Basic and acidic residues" evidence="7">
    <location>
        <begin position="477"/>
        <end position="487"/>
    </location>
</feature>
<organism evidence="8 9">
    <name type="scientific">Microbotryum intermedium</name>
    <dbReference type="NCBI Taxonomy" id="269621"/>
    <lineage>
        <taxon>Eukaryota</taxon>
        <taxon>Fungi</taxon>
        <taxon>Dikarya</taxon>
        <taxon>Basidiomycota</taxon>
        <taxon>Pucciniomycotina</taxon>
        <taxon>Microbotryomycetes</taxon>
        <taxon>Microbotryales</taxon>
        <taxon>Microbotryaceae</taxon>
        <taxon>Microbotryum</taxon>
    </lineage>
</organism>
<evidence type="ECO:0000256" key="4">
    <source>
        <dbReference type="ARBA" id="ARBA00022552"/>
    </source>
</evidence>
<evidence type="ECO:0000256" key="3">
    <source>
        <dbReference type="ARBA" id="ARBA00022517"/>
    </source>
</evidence>
<evidence type="ECO:0000256" key="7">
    <source>
        <dbReference type="SAM" id="MobiDB-lite"/>
    </source>
</evidence>
<protein>
    <submittedName>
        <fullName evidence="8">BQ2448_4255 protein</fullName>
    </submittedName>
</protein>
<feature type="compositionally biased region" description="Basic and acidic residues" evidence="7">
    <location>
        <begin position="243"/>
        <end position="252"/>
    </location>
</feature>
<comment type="function">
    <text evidence="6">Involved in nucleolar processing of pre-18S ribosomal RNA. Has a role in the nuclear export of 40S pre-ribosomal subunit to the cytoplasm.</text>
</comment>
<gene>
    <name evidence="8" type="ORF">BQ2448_4255</name>
</gene>
<keyword evidence="4" id="KW-0698">rRNA processing</keyword>
<dbReference type="PANTHER" id="PTHR23183:SF0">
    <property type="entry name" value="NUCLEOLAR PROTEIN 14"/>
    <property type="match status" value="1"/>
</dbReference>
<feature type="compositionally biased region" description="Acidic residues" evidence="7">
    <location>
        <begin position="568"/>
        <end position="622"/>
    </location>
</feature>
<proteinExistence type="inferred from homology"/>
<dbReference type="GO" id="GO:0030490">
    <property type="term" value="P:maturation of SSU-rRNA"/>
    <property type="evidence" value="ECO:0007669"/>
    <property type="project" value="TreeGrafter"/>
</dbReference>
<comment type="similarity">
    <text evidence="2">Belongs to the NOP14 family.</text>
</comment>
<dbReference type="GO" id="GO:0030692">
    <property type="term" value="C:Noc4p-Nop14p complex"/>
    <property type="evidence" value="ECO:0007669"/>
    <property type="project" value="TreeGrafter"/>
</dbReference>
<feature type="region of interest" description="Disordered" evidence="7">
    <location>
        <begin position="146"/>
        <end position="252"/>
    </location>
</feature>
<accession>A0A238FNE5</accession>
<dbReference type="GO" id="GO:0032040">
    <property type="term" value="C:small-subunit processome"/>
    <property type="evidence" value="ECO:0007669"/>
    <property type="project" value="InterPro"/>
</dbReference>
<feature type="region of interest" description="Disordered" evidence="7">
    <location>
        <begin position="295"/>
        <end position="643"/>
    </location>
</feature>
<reference evidence="9" key="1">
    <citation type="submission" date="2016-09" db="EMBL/GenBank/DDBJ databases">
        <authorList>
            <person name="Jeantristanb JTB J.-T."/>
            <person name="Ricardo R."/>
        </authorList>
    </citation>
    <scope>NUCLEOTIDE SEQUENCE [LARGE SCALE GENOMIC DNA]</scope>
</reference>
<dbReference type="Pfam" id="PF04147">
    <property type="entry name" value="Nop14"/>
    <property type="match status" value="2"/>
</dbReference>
<dbReference type="PANTHER" id="PTHR23183">
    <property type="entry name" value="NOP14"/>
    <property type="match status" value="1"/>
</dbReference>
<name>A0A238FNE5_9BASI</name>
<evidence type="ECO:0000256" key="5">
    <source>
        <dbReference type="ARBA" id="ARBA00023242"/>
    </source>
</evidence>
<dbReference type="AlphaFoldDB" id="A0A238FNE5"/>
<keyword evidence="3" id="KW-0690">Ribosome biogenesis</keyword>
<evidence type="ECO:0000256" key="6">
    <source>
        <dbReference type="ARBA" id="ARBA00024695"/>
    </source>
</evidence>
<dbReference type="STRING" id="269621.A0A238FNE5"/>
<feature type="compositionally biased region" description="Basic and acidic residues" evidence="7">
    <location>
        <begin position="306"/>
        <end position="318"/>
    </location>
</feature>
<dbReference type="InterPro" id="IPR007276">
    <property type="entry name" value="Nop14"/>
</dbReference>
<evidence type="ECO:0000256" key="2">
    <source>
        <dbReference type="ARBA" id="ARBA00007466"/>
    </source>
</evidence>
<comment type="subcellular location">
    <subcellularLocation>
        <location evidence="1">Nucleus</location>
        <location evidence="1">Nucleolus</location>
    </subcellularLocation>
</comment>